<proteinExistence type="predicted"/>
<dbReference type="Proteomes" id="UP001177260">
    <property type="component" value="Unassembled WGS sequence"/>
</dbReference>
<gene>
    <name evidence="1" type="ORF">N8T08_003725</name>
</gene>
<dbReference type="EMBL" id="JAOPJF010000020">
    <property type="protein sequence ID" value="KAK1146077.1"/>
    <property type="molecule type" value="Genomic_DNA"/>
</dbReference>
<comment type="caution">
    <text evidence="1">The sequence shown here is derived from an EMBL/GenBank/DDBJ whole genome shotgun (WGS) entry which is preliminary data.</text>
</comment>
<accession>A0ACC3B6F0</accession>
<organism evidence="1 2">
    <name type="scientific">Aspergillus melleus</name>
    <dbReference type="NCBI Taxonomy" id="138277"/>
    <lineage>
        <taxon>Eukaryota</taxon>
        <taxon>Fungi</taxon>
        <taxon>Dikarya</taxon>
        <taxon>Ascomycota</taxon>
        <taxon>Pezizomycotina</taxon>
        <taxon>Eurotiomycetes</taxon>
        <taxon>Eurotiomycetidae</taxon>
        <taxon>Eurotiales</taxon>
        <taxon>Aspergillaceae</taxon>
        <taxon>Aspergillus</taxon>
        <taxon>Aspergillus subgen. Circumdati</taxon>
    </lineage>
</organism>
<evidence type="ECO:0000313" key="2">
    <source>
        <dbReference type="Proteomes" id="UP001177260"/>
    </source>
</evidence>
<sequence length="159" mass="17563">MDASDASWRSERLGPTPRQARLLVENAATLWKQTAASTTIYYLLTPSSPLGAFHCNASRTVHTLHRGRGRCIIIHVDQAACHGGKAPVESFVVGHRLEEDERLQWIVEGGKAKSSYLWPDSDAGETEGLLISETVVPGFEFADHDFLTAEMMEELLTPE</sequence>
<reference evidence="1 2" key="1">
    <citation type="journal article" date="2023" name="ACS Omega">
        <title>Identification of the Neoaspergillic Acid Biosynthesis Gene Cluster by Establishing an In Vitro CRISPR-Ribonucleoprotein Genetic System in Aspergillus melleus.</title>
        <authorList>
            <person name="Yuan B."/>
            <person name="Grau M.F."/>
            <person name="Murata R.M."/>
            <person name="Torok T."/>
            <person name="Venkateswaran K."/>
            <person name="Stajich J.E."/>
            <person name="Wang C.C.C."/>
        </authorList>
    </citation>
    <scope>NUCLEOTIDE SEQUENCE [LARGE SCALE GENOMIC DNA]</scope>
    <source>
        <strain evidence="1 2">IMV 1140</strain>
    </source>
</reference>
<keyword evidence="2" id="KW-1185">Reference proteome</keyword>
<evidence type="ECO:0000313" key="1">
    <source>
        <dbReference type="EMBL" id="KAK1146077.1"/>
    </source>
</evidence>
<protein>
    <submittedName>
        <fullName evidence="1">Uncharacterized protein</fullName>
    </submittedName>
</protein>
<name>A0ACC3B6F0_9EURO</name>